<feature type="chain" id="PRO_5046170981" evidence="4">
    <location>
        <begin position="33"/>
        <end position="286"/>
    </location>
</feature>
<comment type="caution">
    <text evidence="5">The sequence shown here is derived from an EMBL/GenBank/DDBJ whole genome shotgun (WGS) entry which is preliminary data.</text>
</comment>
<dbReference type="Proteomes" id="UP000292544">
    <property type="component" value="Unassembled WGS sequence"/>
</dbReference>
<reference evidence="6" key="1">
    <citation type="submission" date="2019-02" db="EMBL/GenBank/DDBJ databases">
        <title>Draft genome sequence of Muricauda sp. 176CP4-71.</title>
        <authorList>
            <person name="Park J.-S."/>
        </authorList>
    </citation>
    <scope>NUCLEOTIDE SEQUENCE [LARGE SCALE GENOMIC DNA]</scope>
    <source>
        <strain evidence="6">176GS2-150</strain>
    </source>
</reference>
<keyword evidence="3 4" id="KW-0732">Signal</keyword>
<feature type="signal peptide" evidence="4">
    <location>
        <begin position="1"/>
        <end position="32"/>
    </location>
</feature>
<evidence type="ECO:0000313" key="5">
    <source>
        <dbReference type="EMBL" id="TAA47192.1"/>
    </source>
</evidence>
<dbReference type="EMBL" id="SHLY01000002">
    <property type="protein sequence ID" value="TAA47192.1"/>
    <property type="molecule type" value="Genomic_DNA"/>
</dbReference>
<evidence type="ECO:0000256" key="4">
    <source>
        <dbReference type="SAM" id="SignalP"/>
    </source>
</evidence>
<evidence type="ECO:0000256" key="2">
    <source>
        <dbReference type="ARBA" id="ARBA00022723"/>
    </source>
</evidence>
<name>A0ABY1WR32_9GAMM</name>
<proteinExistence type="inferred from homology"/>
<dbReference type="NCBIfam" id="TIGR01256">
    <property type="entry name" value="modA"/>
    <property type="match status" value="1"/>
</dbReference>
<dbReference type="PANTHER" id="PTHR30632">
    <property type="entry name" value="MOLYBDATE-BINDING PERIPLASMIC PROTEIN"/>
    <property type="match status" value="1"/>
</dbReference>
<protein>
    <submittedName>
        <fullName evidence="5">Molybdate ABC transporter substrate-binding protein</fullName>
    </submittedName>
</protein>
<dbReference type="Gene3D" id="3.40.190.10">
    <property type="entry name" value="Periplasmic binding protein-like II"/>
    <property type="match status" value="2"/>
</dbReference>
<keyword evidence="6" id="KW-1185">Reference proteome</keyword>
<sequence>MELSVSRLFSVSVFCRILALFLLLSLFTSVHADPTPQGGAVNSTGASRTLIIAVANSFRPVAELIAAEFSQRHNVQIQLASASSGVLANQILHGAPFDLFLSADSARPALLVDRGLAYADSRLTYARGILVFWWPPGGSHKGGEPRLKQLNDVSRLSIANPRTAPYGEAAKALLQGQGLWTSMQKRLVRGAGASQAYQFVASGNIAAGLLPQSLLLQGGVEHDYLVIPQELYPPLAHQAVVIKKGKAQLARQFLQHLLGAGQNVLAEHGFYPAASFASTALHRGAD</sequence>
<gene>
    <name evidence="5" type="primary">modA</name>
    <name evidence="5" type="ORF">EXY25_08100</name>
</gene>
<dbReference type="PANTHER" id="PTHR30632:SF14">
    <property type="entry name" value="TUNGSTATE_MOLYBDATE_CHROMATE-BINDING PROTEIN MODA"/>
    <property type="match status" value="1"/>
</dbReference>
<keyword evidence="2" id="KW-0479">Metal-binding</keyword>
<dbReference type="InterPro" id="IPR005950">
    <property type="entry name" value="ModA"/>
</dbReference>
<dbReference type="SUPFAM" id="SSF53850">
    <property type="entry name" value="Periplasmic binding protein-like II"/>
    <property type="match status" value="1"/>
</dbReference>
<evidence type="ECO:0000313" key="6">
    <source>
        <dbReference type="Proteomes" id="UP000292544"/>
    </source>
</evidence>
<dbReference type="Pfam" id="PF13531">
    <property type="entry name" value="SBP_bac_11"/>
    <property type="match status" value="1"/>
</dbReference>
<evidence type="ECO:0000256" key="1">
    <source>
        <dbReference type="ARBA" id="ARBA00009175"/>
    </source>
</evidence>
<accession>A0ABY1WR32</accession>
<organism evidence="5 6">
    <name type="scientific">Corallincola spongiicola</name>
    <dbReference type="NCBI Taxonomy" id="2520508"/>
    <lineage>
        <taxon>Bacteria</taxon>
        <taxon>Pseudomonadati</taxon>
        <taxon>Pseudomonadota</taxon>
        <taxon>Gammaproteobacteria</taxon>
        <taxon>Alteromonadales</taxon>
        <taxon>Psychromonadaceae</taxon>
        <taxon>Corallincola</taxon>
    </lineage>
</organism>
<dbReference type="InterPro" id="IPR050682">
    <property type="entry name" value="ModA/WtpA"/>
</dbReference>
<evidence type="ECO:0000256" key="3">
    <source>
        <dbReference type="ARBA" id="ARBA00022729"/>
    </source>
</evidence>
<dbReference type="RefSeq" id="WP_130566373.1">
    <property type="nucleotide sequence ID" value="NZ_SHLY01000002.1"/>
</dbReference>
<comment type="similarity">
    <text evidence="1">Belongs to the bacterial solute-binding protein ModA family.</text>
</comment>
<dbReference type="PIRSF" id="PIRSF004846">
    <property type="entry name" value="ModA"/>
    <property type="match status" value="1"/>
</dbReference>